<feature type="transmembrane region" description="Helical" evidence="1">
    <location>
        <begin position="7"/>
        <end position="29"/>
    </location>
</feature>
<keyword evidence="3" id="KW-1185">Reference proteome</keyword>
<evidence type="ECO:0000313" key="3">
    <source>
        <dbReference type="Proteomes" id="UP000831537"/>
    </source>
</evidence>
<dbReference type="RefSeq" id="WP_244740855.1">
    <property type="nucleotide sequence ID" value="NZ_CP095071.1"/>
</dbReference>
<keyword evidence="1" id="KW-0812">Transmembrane</keyword>
<dbReference type="Pfam" id="PF11188">
    <property type="entry name" value="DUF2975"/>
    <property type="match status" value="1"/>
</dbReference>
<dbReference type="EMBL" id="CP095071">
    <property type="protein sequence ID" value="UOQ83732.1"/>
    <property type="molecule type" value="Genomic_DNA"/>
</dbReference>
<feature type="transmembrane region" description="Helical" evidence="1">
    <location>
        <begin position="49"/>
        <end position="68"/>
    </location>
</feature>
<evidence type="ECO:0000256" key="1">
    <source>
        <dbReference type="SAM" id="Phobius"/>
    </source>
</evidence>
<evidence type="ECO:0000313" key="2">
    <source>
        <dbReference type="EMBL" id="UOQ83732.1"/>
    </source>
</evidence>
<feature type="transmembrane region" description="Helical" evidence="1">
    <location>
        <begin position="89"/>
        <end position="111"/>
    </location>
</feature>
<accession>A0ABY4GIY0</accession>
<organism evidence="2 3">
    <name type="scientific">Gracilibacillus salinarum</name>
    <dbReference type="NCBI Taxonomy" id="2932255"/>
    <lineage>
        <taxon>Bacteria</taxon>
        <taxon>Bacillati</taxon>
        <taxon>Bacillota</taxon>
        <taxon>Bacilli</taxon>
        <taxon>Bacillales</taxon>
        <taxon>Bacillaceae</taxon>
        <taxon>Gracilibacillus</taxon>
    </lineage>
</organism>
<dbReference type="Proteomes" id="UP000831537">
    <property type="component" value="Chromosome"/>
</dbReference>
<name>A0ABY4GIY0_9BACI</name>
<keyword evidence="1" id="KW-0472">Membrane</keyword>
<reference evidence="2 3" key="1">
    <citation type="submission" date="2022-04" db="EMBL/GenBank/DDBJ databases">
        <title>Gracilibacillus sp. isolated from saltern.</title>
        <authorList>
            <person name="Won M."/>
            <person name="Lee C.-M."/>
            <person name="Woen H.-Y."/>
            <person name="Kwon S.-W."/>
        </authorList>
    </citation>
    <scope>NUCLEOTIDE SEQUENCE [LARGE SCALE GENOMIC DNA]</scope>
    <source>
        <strain evidence="2 3">SSPM10-3</strain>
    </source>
</reference>
<proteinExistence type="predicted"/>
<feature type="transmembrane region" description="Helical" evidence="1">
    <location>
        <begin position="117"/>
        <end position="140"/>
    </location>
</feature>
<gene>
    <name evidence="2" type="ORF">MUN87_13305</name>
</gene>
<protein>
    <submittedName>
        <fullName evidence="2">DUF2975 domain-containing protein</fullName>
    </submittedName>
</protein>
<dbReference type="InterPro" id="IPR021354">
    <property type="entry name" value="DUF2975"/>
</dbReference>
<sequence>MKRGTTLFLKIAILIIGSTILALCVFLLPKLANDTARMYPEYAHLHYPVLIGMYVTAIPFFIAVYQAFKLLNYINNNKAFSGLSVQALTYIRYSANTIIALYIAGSIFLITQQALHPSIAIVGFTIVFASCIIAVFSAVLEKLLQNAIAIQSENDCII</sequence>
<keyword evidence="1" id="KW-1133">Transmembrane helix</keyword>